<keyword evidence="3" id="KW-1185">Reference proteome</keyword>
<evidence type="ECO:0000313" key="3">
    <source>
        <dbReference type="Proteomes" id="UP001627154"/>
    </source>
</evidence>
<accession>A0ABD2XJN4</accession>
<dbReference type="InterPro" id="IPR011010">
    <property type="entry name" value="DNA_brk_join_enz"/>
</dbReference>
<evidence type="ECO:0008006" key="4">
    <source>
        <dbReference type="Google" id="ProtNLM"/>
    </source>
</evidence>
<feature type="compositionally biased region" description="Basic and acidic residues" evidence="1">
    <location>
        <begin position="73"/>
        <end position="88"/>
    </location>
</feature>
<feature type="compositionally biased region" description="Basic residues" evidence="1">
    <location>
        <begin position="89"/>
        <end position="98"/>
    </location>
</feature>
<dbReference type="EMBL" id="JBJJXI010000020">
    <property type="protein sequence ID" value="KAL3405510.1"/>
    <property type="molecule type" value="Genomic_DNA"/>
</dbReference>
<dbReference type="AlphaFoldDB" id="A0ABD2XJN4"/>
<dbReference type="Proteomes" id="UP001627154">
    <property type="component" value="Unassembled WGS sequence"/>
</dbReference>
<dbReference type="SUPFAM" id="SSF56349">
    <property type="entry name" value="DNA breaking-rejoining enzymes"/>
    <property type="match status" value="1"/>
</dbReference>
<feature type="region of interest" description="Disordered" evidence="1">
    <location>
        <begin position="63"/>
        <end position="169"/>
    </location>
</feature>
<feature type="compositionally biased region" description="Polar residues" evidence="1">
    <location>
        <begin position="100"/>
        <end position="157"/>
    </location>
</feature>
<reference evidence="2 3" key="1">
    <citation type="journal article" date="2024" name="bioRxiv">
        <title>A reference genome for Trichogramma kaykai: A tiny desert-dwelling parasitoid wasp with competing sex-ratio distorters.</title>
        <authorList>
            <person name="Culotta J."/>
            <person name="Lindsey A.R."/>
        </authorList>
    </citation>
    <scope>NUCLEOTIDE SEQUENCE [LARGE SCALE GENOMIC DNA]</scope>
    <source>
        <strain evidence="2 3">KSX58</strain>
    </source>
</reference>
<feature type="compositionally biased region" description="Polar residues" evidence="1">
    <location>
        <begin position="63"/>
        <end position="72"/>
    </location>
</feature>
<proteinExistence type="predicted"/>
<organism evidence="2 3">
    <name type="scientific">Trichogramma kaykai</name>
    <dbReference type="NCBI Taxonomy" id="54128"/>
    <lineage>
        <taxon>Eukaryota</taxon>
        <taxon>Metazoa</taxon>
        <taxon>Ecdysozoa</taxon>
        <taxon>Arthropoda</taxon>
        <taxon>Hexapoda</taxon>
        <taxon>Insecta</taxon>
        <taxon>Pterygota</taxon>
        <taxon>Neoptera</taxon>
        <taxon>Endopterygota</taxon>
        <taxon>Hymenoptera</taxon>
        <taxon>Apocrita</taxon>
        <taxon>Proctotrupomorpha</taxon>
        <taxon>Chalcidoidea</taxon>
        <taxon>Trichogrammatidae</taxon>
        <taxon>Trichogramma</taxon>
    </lineage>
</organism>
<evidence type="ECO:0000256" key="1">
    <source>
        <dbReference type="SAM" id="MobiDB-lite"/>
    </source>
</evidence>
<protein>
    <recommendedName>
        <fullName evidence="4">Tyr recombinase domain-containing protein</fullName>
    </recommendedName>
</protein>
<sequence>MTSTGATLLSNSGANLNIVKQLGGWKSSSVAEGYIENSTLSKQKIFLGITNENNEPIAHCSKNNPYTLSTANEKQKARNKHNEDESSKTKKMNSHHKQPLTYSKNKNSNSVKIDSKAISNPNSAKSMPIETDSTPKSATSNANLVISTPIPATSIPNPSAAKDSASSTKRKLNLSDDDDFGNLSIIAHNSADSMNNQPQKYLNGLHTLKLKRCKINQLIIVQRSSDWEKIIKKNKFASSIFNED</sequence>
<comment type="caution">
    <text evidence="2">The sequence shown here is derived from an EMBL/GenBank/DDBJ whole genome shotgun (WGS) entry which is preliminary data.</text>
</comment>
<name>A0ABD2XJN4_9HYME</name>
<gene>
    <name evidence="2" type="ORF">TKK_001900</name>
</gene>
<evidence type="ECO:0000313" key="2">
    <source>
        <dbReference type="EMBL" id="KAL3405510.1"/>
    </source>
</evidence>